<sequence>MWCHMNAYKLLPHLSARYTHCDKILLLYIVPELCHNGGTYDGTKCLCNEDLFYGPKCEFRIDEIPINELSVTITIEAQVRITNKEYKKSLEDLNSKYSQEIQAQFKNQMKNIYGAVPGYRGVEILRMRNGSIIVEHKVISQIEMKNNEETIQQNLEAVTGAVNHSLAGIHTDGECIETSGMV</sequence>
<dbReference type="Proteomes" id="UP001474421">
    <property type="component" value="Unassembled WGS sequence"/>
</dbReference>
<keyword evidence="3" id="KW-1185">Reference proteome</keyword>
<dbReference type="EMBL" id="JAOTOJ010000008">
    <property type="protein sequence ID" value="KAK9396736.1"/>
    <property type="molecule type" value="Genomic_DNA"/>
</dbReference>
<dbReference type="AlphaFoldDB" id="A0AAW1B3Q2"/>
<accession>A0AAW1B3Q2</accession>
<dbReference type="InterPro" id="IPR036364">
    <property type="entry name" value="SEA_dom_sf"/>
</dbReference>
<dbReference type="InterPro" id="IPR053311">
    <property type="entry name" value="Mucosal_Integrity_Assoc"/>
</dbReference>
<dbReference type="PANTHER" id="PTHR37999:SF2">
    <property type="entry name" value="MUCIN-17"/>
    <property type="match status" value="1"/>
</dbReference>
<proteinExistence type="predicted"/>
<dbReference type="Pfam" id="PF01390">
    <property type="entry name" value="SEA"/>
    <property type="match status" value="1"/>
</dbReference>
<evidence type="ECO:0000313" key="2">
    <source>
        <dbReference type="EMBL" id="KAK9396736.1"/>
    </source>
</evidence>
<feature type="domain" description="SEA" evidence="1">
    <location>
        <begin position="71"/>
        <end position="182"/>
    </location>
</feature>
<dbReference type="PANTHER" id="PTHR37999">
    <property type="entry name" value="MUCIN-17"/>
    <property type="match status" value="1"/>
</dbReference>
<name>A0AAW1B3Q2_CROAD</name>
<gene>
    <name evidence="2" type="ORF">NXF25_020097</name>
</gene>
<evidence type="ECO:0000313" key="3">
    <source>
        <dbReference type="Proteomes" id="UP001474421"/>
    </source>
</evidence>
<dbReference type="Gene3D" id="3.30.70.960">
    <property type="entry name" value="SEA domain"/>
    <property type="match status" value="1"/>
</dbReference>
<dbReference type="InterPro" id="IPR000082">
    <property type="entry name" value="SEA_dom"/>
</dbReference>
<comment type="caution">
    <text evidence="2">The sequence shown here is derived from an EMBL/GenBank/DDBJ whole genome shotgun (WGS) entry which is preliminary data.</text>
</comment>
<evidence type="ECO:0000259" key="1">
    <source>
        <dbReference type="PROSITE" id="PS50024"/>
    </source>
</evidence>
<dbReference type="SUPFAM" id="SSF82671">
    <property type="entry name" value="SEA domain"/>
    <property type="match status" value="1"/>
</dbReference>
<protein>
    <recommendedName>
        <fullName evidence="1">SEA domain-containing protein</fullName>
    </recommendedName>
</protein>
<dbReference type="PROSITE" id="PS50024">
    <property type="entry name" value="SEA"/>
    <property type="match status" value="1"/>
</dbReference>
<organism evidence="2 3">
    <name type="scientific">Crotalus adamanteus</name>
    <name type="common">Eastern diamondback rattlesnake</name>
    <dbReference type="NCBI Taxonomy" id="8729"/>
    <lineage>
        <taxon>Eukaryota</taxon>
        <taxon>Metazoa</taxon>
        <taxon>Chordata</taxon>
        <taxon>Craniata</taxon>
        <taxon>Vertebrata</taxon>
        <taxon>Euteleostomi</taxon>
        <taxon>Lepidosauria</taxon>
        <taxon>Squamata</taxon>
        <taxon>Bifurcata</taxon>
        <taxon>Unidentata</taxon>
        <taxon>Episquamata</taxon>
        <taxon>Toxicofera</taxon>
        <taxon>Serpentes</taxon>
        <taxon>Colubroidea</taxon>
        <taxon>Viperidae</taxon>
        <taxon>Crotalinae</taxon>
        <taxon>Crotalus</taxon>
    </lineage>
</organism>
<reference evidence="2 3" key="1">
    <citation type="journal article" date="2024" name="Proc. Natl. Acad. Sci. U.S.A.">
        <title>The genetic regulatory architecture and epigenomic basis for age-related changes in rattlesnake venom.</title>
        <authorList>
            <person name="Hogan M.P."/>
            <person name="Holding M.L."/>
            <person name="Nystrom G.S."/>
            <person name="Colston T.J."/>
            <person name="Bartlett D.A."/>
            <person name="Mason A.J."/>
            <person name="Ellsworth S.A."/>
            <person name="Rautsaw R.M."/>
            <person name="Lawrence K.C."/>
            <person name="Strickland J.L."/>
            <person name="He B."/>
            <person name="Fraser P."/>
            <person name="Margres M.J."/>
            <person name="Gilbert D.M."/>
            <person name="Gibbs H.L."/>
            <person name="Parkinson C.L."/>
            <person name="Rokyta D.R."/>
        </authorList>
    </citation>
    <scope>NUCLEOTIDE SEQUENCE [LARGE SCALE GENOMIC DNA]</scope>
    <source>
        <strain evidence="2">DRR0105</strain>
    </source>
</reference>